<dbReference type="AlphaFoldDB" id="A0A6M3JI79"/>
<name>A0A6M3JI79_9ZZZZ</name>
<protein>
    <submittedName>
        <fullName evidence="1">Uncharacterized protein</fullName>
    </submittedName>
</protein>
<accession>A0A6M3JI79</accession>
<proteinExistence type="predicted"/>
<evidence type="ECO:0000313" key="1">
    <source>
        <dbReference type="EMBL" id="QJA68547.1"/>
    </source>
</evidence>
<dbReference type="EMBL" id="MT141627">
    <property type="protein sequence ID" value="QJA68547.1"/>
    <property type="molecule type" value="Genomic_DNA"/>
</dbReference>
<organism evidence="1">
    <name type="scientific">viral metagenome</name>
    <dbReference type="NCBI Taxonomy" id="1070528"/>
    <lineage>
        <taxon>unclassified sequences</taxon>
        <taxon>metagenomes</taxon>
        <taxon>organismal metagenomes</taxon>
    </lineage>
</organism>
<reference evidence="1" key="1">
    <citation type="submission" date="2020-03" db="EMBL/GenBank/DDBJ databases">
        <title>The deep terrestrial virosphere.</title>
        <authorList>
            <person name="Holmfeldt K."/>
            <person name="Nilsson E."/>
            <person name="Simone D."/>
            <person name="Lopez-Fernandez M."/>
            <person name="Wu X."/>
            <person name="de Brujin I."/>
            <person name="Lundin D."/>
            <person name="Andersson A."/>
            <person name="Bertilsson S."/>
            <person name="Dopson M."/>
        </authorList>
    </citation>
    <scope>NUCLEOTIDE SEQUENCE</scope>
    <source>
        <strain evidence="1">MM415A06202</strain>
    </source>
</reference>
<gene>
    <name evidence="1" type="ORF">MM415A06202_0002</name>
</gene>
<sequence length="191" mass="21249">MQNNNLQSVVAQSMQQRQVSFSSINFTAKALTINPFIQQLKALQQKTGMPVYIIGQISSTNNNGIKISLPVKLHHYNRLRFAGVYKTLLQHGIWAINPANVCTFGQAIKLPKSITAKYNSKTAPNMFNNHCMAKAAVHIRHLHRTNKRSASGCCAMVMVNCLRSVNSVGVLQEIQFAAKHNVNNPPLYGIY</sequence>